<protein>
    <submittedName>
        <fullName evidence="2">Uncharacterized protein</fullName>
    </submittedName>
</protein>
<evidence type="ECO:0000313" key="3">
    <source>
        <dbReference type="Proteomes" id="UP000218231"/>
    </source>
</evidence>
<gene>
    <name evidence="2" type="ORF">WR25_26023</name>
</gene>
<proteinExistence type="predicted"/>
<feature type="region of interest" description="Disordered" evidence="1">
    <location>
        <begin position="114"/>
        <end position="143"/>
    </location>
</feature>
<evidence type="ECO:0000313" key="2">
    <source>
        <dbReference type="EMBL" id="PAV68917.1"/>
    </source>
</evidence>
<dbReference type="EMBL" id="LIAE01009663">
    <property type="protein sequence ID" value="PAV68917.1"/>
    <property type="molecule type" value="Genomic_DNA"/>
</dbReference>
<dbReference type="Proteomes" id="UP000218231">
    <property type="component" value="Unassembled WGS sequence"/>
</dbReference>
<evidence type="ECO:0000256" key="1">
    <source>
        <dbReference type="SAM" id="MobiDB-lite"/>
    </source>
</evidence>
<keyword evidence="3" id="KW-1185">Reference proteome</keyword>
<reference evidence="2 3" key="1">
    <citation type="journal article" date="2017" name="Curr. Biol.">
        <title>Genome architecture and evolution of a unichromosomal asexual nematode.</title>
        <authorList>
            <person name="Fradin H."/>
            <person name="Zegar C."/>
            <person name="Gutwein M."/>
            <person name="Lucas J."/>
            <person name="Kovtun M."/>
            <person name="Corcoran D."/>
            <person name="Baugh L.R."/>
            <person name="Kiontke K."/>
            <person name="Gunsalus K."/>
            <person name="Fitch D.H."/>
            <person name="Piano F."/>
        </authorList>
    </citation>
    <scope>NUCLEOTIDE SEQUENCE [LARGE SCALE GENOMIC DNA]</scope>
    <source>
        <strain evidence="2">PF1309</strain>
    </source>
</reference>
<feature type="region of interest" description="Disordered" evidence="1">
    <location>
        <begin position="38"/>
        <end position="59"/>
    </location>
</feature>
<name>A0A2A2K4L4_9BILA</name>
<accession>A0A2A2K4L4</accession>
<organism evidence="2 3">
    <name type="scientific">Diploscapter pachys</name>
    <dbReference type="NCBI Taxonomy" id="2018661"/>
    <lineage>
        <taxon>Eukaryota</taxon>
        <taxon>Metazoa</taxon>
        <taxon>Ecdysozoa</taxon>
        <taxon>Nematoda</taxon>
        <taxon>Chromadorea</taxon>
        <taxon>Rhabditida</taxon>
        <taxon>Rhabditina</taxon>
        <taxon>Rhabditomorpha</taxon>
        <taxon>Rhabditoidea</taxon>
        <taxon>Rhabditidae</taxon>
        <taxon>Diploscapter</taxon>
    </lineage>
</organism>
<dbReference type="AlphaFoldDB" id="A0A2A2K4L4"/>
<comment type="caution">
    <text evidence="2">The sequence shown here is derived from an EMBL/GenBank/DDBJ whole genome shotgun (WGS) entry which is preliminary data.</text>
</comment>
<sequence length="143" mass="15134">MPLEAFEKPVGALLRGDRGGIVEVEGDGTDEGAAVVPARKAASSSGPVRREASGTPAHPSCDARGCCGEDGTVHRCRHMRSMLGRALGQPGWSCLTEELPCEACCRPTARTPAYDRVPPVAKPRSSSHPSQRRYALRTCPGQP</sequence>